<comment type="caution">
    <text evidence="3">The sequence shown here is derived from an EMBL/GenBank/DDBJ whole genome shotgun (WGS) entry which is preliminary data.</text>
</comment>
<dbReference type="OrthoDB" id="1434354at2759"/>
<gene>
    <name evidence="3" type="ORF">SEMRO_430_G141240.1</name>
</gene>
<feature type="region of interest" description="Disordered" evidence="1">
    <location>
        <begin position="1"/>
        <end position="30"/>
    </location>
</feature>
<protein>
    <submittedName>
        <fullName evidence="3">SEC14-like protein 5</fullName>
    </submittedName>
</protein>
<dbReference type="SUPFAM" id="SSF46938">
    <property type="entry name" value="CRAL/TRIO N-terminal domain"/>
    <property type="match status" value="1"/>
</dbReference>
<evidence type="ECO:0000256" key="1">
    <source>
        <dbReference type="SAM" id="MobiDB-lite"/>
    </source>
</evidence>
<evidence type="ECO:0000259" key="2">
    <source>
        <dbReference type="PROSITE" id="PS50191"/>
    </source>
</evidence>
<dbReference type="EMBL" id="CAICTM010000429">
    <property type="protein sequence ID" value="CAB9510297.1"/>
    <property type="molecule type" value="Genomic_DNA"/>
</dbReference>
<dbReference type="AlphaFoldDB" id="A0A9N8HEX0"/>
<dbReference type="InterPro" id="IPR051064">
    <property type="entry name" value="SEC14/CRAL-TRIO_domain"/>
</dbReference>
<dbReference type="PROSITE" id="PS50191">
    <property type="entry name" value="CRAL_TRIO"/>
    <property type="match status" value="1"/>
</dbReference>
<dbReference type="Pfam" id="PF00650">
    <property type="entry name" value="CRAL_TRIO"/>
    <property type="match status" value="1"/>
</dbReference>
<reference evidence="3" key="1">
    <citation type="submission" date="2020-06" db="EMBL/GenBank/DDBJ databases">
        <authorList>
            <consortium name="Plant Systems Biology data submission"/>
        </authorList>
    </citation>
    <scope>NUCLEOTIDE SEQUENCE</scope>
    <source>
        <strain evidence="3">D6</strain>
    </source>
</reference>
<feature type="domain" description="CRAL-TRIO" evidence="2">
    <location>
        <begin position="126"/>
        <end position="290"/>
    </location>
</feature>
<sequence length="370" mass="42107">MKLLGRNKSSFQNQWTTGSVSSRSSSVPSCVVVPPDDQDDTEVDPWCPDNFGAMSKLWQLSDEEEIQMRELQDQLSDVDHWKNDPFEVVRFYKHYQGNLRKAEDKFRKMVFWRWQHHIDSLITSGAKPLGDCFPASVLRGYDKDGDPIYFQRTADGAFQDTQGMMDYITHQRERDLTRRPRGGWQRDVYEREMGRRVARMTVVIDLQGFQRDHWPLLQAHLTQEYYVGVAKRILLVRAPPLFKAMWRLKRHFLDPAMVKLVTSTGQHVLEQYIDPQVLPPSLGGSGGVMPEYERVVQQQRGAPFSKHLHKLSSSETDATSLADYSSTLSLLDTQPQHQDGVGGLIIGGGSFSSETNKVTLIQSTAGTTAC</sequence>
<name>A0A9N8HEX0_9STRA</name>
<dbReference type="SUPFAM" id="SSF52087">
    <property type="entry name" value="CRAL/TRIO domain"/>
    <property type="match status" value="1"/>
</dbReference>
<evidence type="ECO:0000313" key="4">
    <source>
        <dbReference type="Proteomes" id="UP001153069"/>
    </source>
</evidence>
<proteinExistence type="predicted"/>
<dbReference type="Proteomes" id="UP001153069">
    <property type="component" value="Unassembled WGS sequence"/>
</dbReference>
<accession>A0A9N8HEX0</accession>
<dbReference type="PANTHER" id="PTHR23324:SF87">
    <property type="entry name" value="CRAL-TRIO DOMAIN-CONTAINING PROTEIN C34C12.6"/>
    <property type="match status" value="1"/>
</dbReference>
<dbReference type="InterPro" id="IPR001251">
    <property type="entry name" value="CRAL-TRIO_dom"/>
</dbReference>
<feature type="compositionally biased region" description="Polar residues" evidence="1">
    <location>
        <begin position="7"/>
        <end position="18"/>
    </location>
</feature>
<dbReference type="CDD" id="cd00170">
    <property type="entry name" value="SEC14"/>
    <property type="match status" value="1"/>
</dbReference>
<organism evidence="3 4">
    <name type="scientific">Seminavis robusta</name>
    <dbReference type="NCBI Taxonomy" id="568900"/>
    <lineage>
        <taxon>Eukaryota</taxon>
        <taxon>Sar</taxon>
        <taxon>Stramenopiles</taxon>
        <taxon>Ochrophyta</taxon>
        <taxon>Bacillariophyta</taxon>
        <taxon>Bacillariophyceae</taxon>
        <taxon>Bacillariophycidae</taxon>
        <taxon>Naviculales</taxon>
        <taxon>Naviculaceae</taxon>
        <taxon>Seminavis</taxon>
    </lineage>
</organism>
<dbReference type="Gene3D" id="3.40.525.10">
    <property type="entry name" value="CRAL-TRIO lipid binding domain"/>
    <property type="match status" value="1"/>
</dbReference>
<dbReference type="PANTHER" id="PTHR23324">
    <property type="entry name" value="SEC14 RELATED PROTEIN"/>
    <property type="match status" value="1"/>
</dbReference>
<dbReference type="InterPro" id="IPR036865">
    <property type="entry name" value="CRAL-TRIO_dom_sf"/>
</dbReference>
<feature type="compositionally biased region" description="Low complexity" evidence="1">
    <location>
        <begin position="19"/>
        <end position="30"/>
    </location>
</feature>
<dbReference type="SMART" id="SM00516">
    <property type="entry name" value="SEC14"/>
    <property type="match status" value="1"/>
</dbReference>
<keyword evidence="4" id="KW-1185">Reference proteome</keyword>
<dbReference type="GO" id="GO:0005737">
    <property type="term" value="C:cytoplasm"/>
    <property type="evidence" value="ECO:0007669"/>
    <property type="project" value="TreeGrafter"/>
</dbReference>
<dbReference type="InterPro" id="IPR036273">
    <property type="entry name" value="CRAL/TRIO_N_dom_sf"/>
</dbReference>
<evidence type="ECO:0000313" key="3">
    <source>
        <dbReference type="EMBL" id="CAB9510297.1"/>
    </source>
</evidence>